<dbReference type="InterPro" id="IPR036770">
    <property type="entry name" value="Ankyrin_rpt-contain_sf"/>
</dbReference>
<dbReference type="EMBL" id="LSRX01000452">
    <property type="protein sequence ID" value="OLP96907.1"/>
    <property type="molecule type" value="Genomic_DNA"/>
</dbReference>
<dbReference type="GO" id="GO:0004721">
    <property type="term" value="F:phosphoprotein phosphatase activity"/>
    <property type="evidence" value="ECO:0007669"/>
    <property type="project" value="UniProtKB-KW"/>
</dbReference>
<evidence type="ECO:0000256" key="16">
    <source>
        <dbReference type="PROSITE-ProRule" id="PRU10141"/>
    </source>
</evidence>
<keyword evidence="9 16" id="KW-0067">ATP-binding</keyword>
<dbReference type="GO" id="GO:0016020">
    <property type="term" value="C:membrane"/>
    <property type="evidence" value="ECO:0007669"/>
    <property type="project" value="UniProtKB-SubCell"/>
</dbReference>
<dbReference type="SMART" id="SM00248">
    <property type="entry name" value="ANK"/>
    <property type="match status" value="2"/>
</dbReference>
<dbReference type="InterPro" id="IPR011009">
    <property type="entry name" value="Kinase-like_dom_sf"/>
</dbReference>
<keyword evidence="15" id="KW-0040">ANK repeat</keyword>
<keyword evidence="11" id="KW-0652">Protein synthesis inhibitor</keyword>
<evidence type="ECO:0000256" key="18">
    <source>
        <dbReference type="SAM" id="MobiDB-lite"/>
    </source>
</evidence>
<dbReference type="InterPro" id="IPR001932">
    <property type="entry name" value="PPM-type_phosphatase-like_dom"/>
</dbReference>
<dbReference type="OrthoDB" id="541276at2759"/>
<dbReference type="Gene3D" id="1.10.510.10">
    <property type="entry name" value="Transferase(Phosphotransferase) domain 1"/>
    <property type="match status" value="1"/>
</dbReference>
<dbReference type="GO" id="GO:0004694">
    <property type="term" value="F:eukaryotic translation initiation factor 2alpha kinase activity"/>
    <property type="evidence" value="ECO:0007669"/>
    <property type="project" value="TreeGrafter"/>
</dbReference>
<comment type="subcellular location">
    <subcellularLocation>
        <location evidence="1">Membrane</location>
        <topology evidence="1">Peripheral membrane protein</topology>
    </subcellularLocation>
</comment>
<evidence type="ECO:0000256" key="5">
    <source>
        <dbReference type="ARBA" id="ARBA00022723"/>
    </source>
</evidence>
<evidence type="ECO:0000313" key="22">
    <source>
        <dbReference type="Proteomes" id="UP000186817"/>
    </source>
</evidence>
<keyword evidence="10 17" id="KW-0904">Protein phosphatase</keyword>
<dbReference type="Pfam" id="PF00023">
    <property type="entry name" value="Ank"/>
    <property type="match status" value="2"/>
</dbReference>
<evidence type="ECO:0000256" key="11">
    <source>
        <dbReference type="ARBA" id="ARBA00023193"/>
    </source>
</evidence>
<evidence type="ECO:0000256" key="8">
    <source>
        <dbReference type="ARBA" id="ARBA00022801"/>
    </source>
</evidence>
<gene>
    <name evidence="21" type="primary">Ppm1l</name>
    <name evidence="21" type="ORF">AK812_SmicGene20799</name>
</gene>
<dbReference type="PROSITE" id="PS50297">
    <property type="entry name" value="ANK_REP_REGION"/>
    <property type="match status" value="1"/>
</dbReference>
<evidence type="ECO:0000256" key="1">
    <source>
        <dbReference type="ARBA" id="ARBA00004170"/>
    </source>
</evidence>
<dbReference type="InterPro" id="IPR050339">
    <property type="entry name" value="CC_SR_Kinase"/>
</dbReference>
<sequence length="1851" mass="202021">MLFLLLQLQWPYKDPTCMVTANGSESGTRLGVAYCVEVKGSLMAPPLAVAPSDFMEMCAECEEGHPQRLRQLLGRGEHRERGPDELRIEGASLVAAAVALTAPAALREVLQALRPQACSELDVQGRAPLHAAAELGCSGCVAALLSARADCLQQTEDASYQLGQTTTLYSEGGLTALHIAACAGREEVVEMLLQEGGPNICKQPDSFGLRACDLAEEQVILAVPTNLSQRLRVLQRLGGQVGPALTLTGAEVCRRRKERLATLRQRISEKQVSGVAIRQAVTDRYSAVDVAVAFGQLQNSAGKDIVKWSHHEGLQETSFQRIPAVTGSRATGMEVSQPIMATMPVERAERRLEKVMFDDIGLPDDSDCLLEAFEGNDRTANILRHRYQLKGKTLSSPAPAPSPMKPLDAVPLKPLLPSVAVNSNKTERPSWADMSTDSEDEDSQSLCTGVAGESWSSRASAPAEASPAPSGGFPWNPLDLESSEMKEEEPLDTEGSIGNSFSWAKVWEKMNSGKSECSSPVSSVSAQEMAVGYPPQQMMIVQPAETRDPGLPVNGLVQQMAQPSLMGGQVQIVQPVQPVQPLQPMVMMIPAATVQFSQGYYNTPEICQPAHAFHPKAAQLGHLSSECRTFTKTKSKGRLSIVSENRLHQSGVERYCLRFTDGELSNADGVGIVFSSQLPCPQNIQKIVSVFANRTGRICMRADADVERSHVSIKALELGDWLEVTCDFDRRQVTFSVWPRDGGDASTATVDFSGGAERFRRLSAKIPQCASGYLAVVMKHPGLSEPLPGVLVFQLLGADLCRRIWAETENYISQAEEKGLPMPVRHDGCLDISQIFPELLSQVTAAALPAYSALGFEGVRLRHAFRTKNYASREETFVRHVDKYALTLNVCLQRTAMLRGSRVFFYASEDAVDPSYCHEHQVGLAVVHSSKEWHQTEKLLAGESSVSLQQPVKSLKGEALRFNDKLVDQASYAAGGERLVLPPHALQACRLCRLRFADTLLVQICWNKAHIHINMEAVCIAGAGVAGSRVRGDPALSTLPSEASHRCFRLLSLRFRWMPKMMLPVWQISLCLLPVQLWAFHLPPSSRPRRPLVPARYSSMSQETELHISADGVPSEWADIAQSKHDPHLWEEDGVVLGKGAFGIVARGINKETGELVAIKRIAPTHKLAVATAKNEVEAATHLGEHPNVVQMKAYFLAPLEQGKGTREVILVYRLALGGDLQQWINQQHGNAFDVNYAQPKLTDEALRIMRQLVSGLQHIHDRGIQHRDLKPANILLSAGCTALIADFGIALVNRSSAREQGHAALGDFYFIDVDSLVTKELPYTRDDDVYSLGEVFVRILFGRYATGGDLRRFAEESPELPPVVRILEQMLASRDGRCSLSQVQEVLDALRFQPKPSEPRPIVFSIFLGIGAVMTARVVMEHLRKKKFRKQDMSVFSKRSNLKSSLQATFCVGQTQGRRPSLQDYYCHARIAWNVHKGARSWRLLGMFDGHGGMDCAKFAAQSLPHEVRRMLRDTEAEAAGLEGLPLWRLASRGLQQALESLDRLYIKFRQKKNNMDLCGTTASVALLSPDGCHAVVSNIGDSRTGLVGEWRKLEHTGIGPESASQLFMTHAHRVSDPVEMARIDRAGGFVEYGGSGHRVNGVLGVSRAIGYCGIKDYADLVPALSDNMILERDGTKAGLVGLASDGLFRTRSEEEAESVFRRLAHADCYQSLEQLVAEELDIAGGGEAANNKDNASVLACLLPPFCQLRGLQGSAFGQAVTLTAGGVHPCAQDRQAPGAAVAAAEAEHDGYTSYAPPYGHQGGNAPQAYGEQWNGEPWQDYGEDVQARAVLAELGIVAAEMDGIGVNCC</sequence>
<dbReference type="GO" id="GO:0017148">
    <property type="term" value="P:negative regulation of translation"/>
    <property type="evidence" value="ECO:0007669"/>
    <property type="project" value="UniProtKB-KW"/>
</dbReference>
<dbReference type="CDD" id="cd00180">
    <property type="entry name" value="PKc"/>
    <property type="match status" value="1"/>
</dbReference>
<dbReference type="PROSITE" id="PS01032">
    <property type="entry name" value="PPM_1"/>
    <property type="match status" value="1"/>
</dbReference>
<keyword evidence="6 16" id="KW-0547">Nucleotide-binding</keyword>
<evidence type="ECO:0000256" key="3">
    <source>
        <dbReference type="ARBA" id="ARBA00022527"/>
    </source>
</evidence>
<evidence type="ECO:0000256" key="17">
    <source>
        <dbReference type="RuleBase" id="RU003465"/>
    </source>
</evidence>
<accession>A0A1Q9DP08</accession>
<dbReference type="InterPro" id="IPR036457">
    <property type="entry name" value="PPM-type-like_dom_sf"/>
</dbReference>
<feature type="region of interest" description="Disordered" evidence="18">
    <location>
        <begin position="420"/>
        <end position="479"/>
    </location>
</feature>
<name>A0A1Q9DP08_SYMMI</name>
<feature type="binding site" evidence="16">
    <location>
        <position position="1160"/>
    </location>
    <ligand>
        <name>ATP</name>
        <dbReference type="ChEBI" id="CHEBI:30616"/>
    </ligand>
</feature>
<dbReference type="GO" id="GO:0005524">
    <property type="term" value="F:ATP binding"/>
    <property type="evidence" value="ECO:0007669"/>
    <property type="project" value="UniProtKB-UniRule"/>
</dbReference>
<evidence type="ECO:0000259" key="20">
    <source>
        <dbReference type="PROSITE" id="PS51746"/>
    </source>
</evidence>
<dbReference type="SUPFAM" id="SSF48403">
    <property type="entry name" value="Ankyrin repeat"/>
    <property type="match status" value="1"/>
</dbReference>
<comment type="catalytic activity">
    <reaction evidence="14">
        <text>L-seryl-[protein] + ATP = O-phospho-L-seryl-[protein] + ADP + H(+)</text>
        <dbReference type="Rhea" id="RHEA:17989"/>
        <dbReference type="Rhea" id="RHEA-COMP:9863"/>
        <dbReference type="Rhea" id="RHEA-COMP:11604"/>
        <dbReference type="ChEBI" id="CHEBI:15378"/>
        <dbReference type="ChEBI" id="CHEBI:29999"/>
        <dbReference type="ChEBI" id="CHEBI:30616"/>
        <dbReference type="ChEBI" id="CHEBI:83421"/>
        <dbReference type="ChEBI" id="CHEBI:456216"/>
        <dbReference type="EC" id="2.7.11.1"/>
    </reaction>
    <physiologicalReaction direction="left-to-right" evidence="14">
        <dbReference type="Rhea" id="RHEA:17990"/>
    </physiologicalReaction>
</comment>
<dbReference type="GO" id="GO:0046872">
    <property type="term" value="F:metal ion binding"/>
    <property type="evidence" value="ECO:0007669"/>
    <property type="project" value="UniProtKB-KW"/>
</dbReference>
<evidence type="ECO:0000313" key="21">
    <source>
        <dbReference type="EMBL" id="OLP96907.1"/>
    </source>
</evidence>
<keyword evidence="8 17" id="KW-0378">Hydrolase</keyword>
<dbReference type="Pfam" id="PF00481">
    <property type="entry name" value="PP2C"/>
    <property type="match status" value="1"/>
</dbReference>
<keyword evidence="7" id="KW-0418">Kinase</keyword>
<dbReference type="PANTHER" id="PTHR11042">
    <property type="entry name" value="EUKARYOTIC TRANSLATION INITIATION FACTOR 2-ALPHA KINASE EIF2-ALPHA KINASE -RELATED"/>
    <property type="match status" value="1"/>
</dbReference>
<comment type="similarity">
    <text evidence="17">Belongs to the PP2C family.</text>
</comment>
<dbReference type="GO" id="GO:0005737">
    <property type="term" value="C:cytoplasm"/>
    <property type="evidence" value="ECO:0007669"/>
    <property type="project" value="TreeGrafter"/>
</dbReference>
<feature type="domain" description="Protein kinase" evidence="19">
    <location>
        <begin position="1131"/>
        <end position="1472"/>
    </location>
</feature>
<dbReference type="PROSITE" id="PS00107">
    <property type="entry name" value="PROTEIN_KINASE_ATP"/>
    <property type="match status" value="1"/>
</dbReference>
<dbReference type="InterPro" id="IPR008271">
    <property type="entry name" value="Ser/Thr_kinase_AS"/>
</dbReference>
<proteinExistence type="inferred from homology"/>
<comment type="similarity">
    <text evidence="12">Belongs to the protein kinase superfamily. Ser/Thr protein kinase family. GCN2 subfamily.</text>
</comment>
<dbReference type="GO" id="GO:0005634">
    <property type="term" value="C:nucleus"/>
    <property type="evidence" value="ECO:0007669"/>
    <property type="project" value="TreeGrafter"/>
</dbReference>
<evidence type="ECO:0000259" key="19">
    <source>
        <dbReference type="PROSITE" id="PS50011"/>
    </source>
</evidence>
<keyword evidence="22" id="KW-1185">Reference proteome</keyword>
<evidence type="ECO:0000256" key="6">
    <source>
        <dbReference type="ARBA" id="ARBA00022741"/>
    </source>
</evidence>
<evidence type="ECO:0000256" key="2">
    <source>
        <dbReference type="ARBA" id="ARBA00012513"/>
    </source>
</evidence>
<dbReference type="PANTHER" id="PTHR11042:SF160">
    <property type="entry name" value="EUKARYOTIC TRANSLATION INITIATION FACTOR 2-ALPHA KINASE 1"/>
    <property type="match status" value="1"/>
</dbReference>
<dbReference type="Pfam" id="PF00069">
    <property type="entry name" value="Pkinase"/>
    <property type="match status" value="1"/>
</dbReference>
<dbReference type="PROSITE" id="PS50011">
    <property type="entry name" value="PROTEIN_KINASE_DOM"/>
    <property type="match status" value="1"/>
</dbReference>
<evidence type="ECO:0000256" key="7">
    <source>
        <dbReference type="ARBA" id="ARBA00022777"/>
    </source>
</evidence>
<evidence type="ECO:0000256" key="13">
    <source>
        <dbReference type="ARBA" id="ARBA00048659"/>
    </source>
</evidence>
<dbReference type="Gene3D" id="1.25.40.20">
    <property type="entry name" value="Ankyrin repeat-containing domain"/>
    <property type="match status" value="1"/>
</dbReference>
<dbReference type="CDD" id="cd00143">
    <property type="entry name" value="PP2Cc"/>
    <property type="match status" value="1"/>
</dbReference>
<dbReference type="Gene3D" id="3.60.40.10">
    <property type="entry name" value="PPM-type phosphatase domain"/>
    <property type="match status" value="1"/>
</dbReference>
<dbReference type="SMART" id="SM00332">
    <property type="entry name" value="PP2Cc"/>
    <property type="match status" value="1"/>
</dbReference>
<dbReference type="InterPro" id="IPR002110">
    <property type="entry name" value="Ankyrin_rpt"/>
</dbReference>
<dbReference type="EC" id="2.7.11.1" evidence="2"/>
<keyword evidence="4" id="KW-0808">Transferase</keyword>
<feature type="repeat" description="ANK" evidence="15">
    <location>
        <begin position="172"/>
        <end position="196"/>
    </location>
</feature>
<feature type="domain" description="PPM-type phosphatase" evidence="20">
    <location>
        <begin position="1450"/>
        <end position="1744"/>
    </location>
</feature>
<dbReference type="SUPFAM" id="SSF56112">
    <property type="entry name" value="Protein kinase-like (PK-like)"/>
    <property type="match status" value="1"/>
</dbReference>
<evidence type="ECO:0000256" key="4">
    <source>
        <dbReference type="ARBA" id="ARBA00022679"/>
    </source>
</evidence>
<protein>
    <recommendedName>
        <fullName evidence="2">non-specific serine/threonine protein kinase</fullName>
        <ecNumber evidence="2">2.7.11.1</ecNumber>
    </recommendedName>
</protein>
<comment type="catalytic activity">
    <reaction evidence="13">
        <text>L-threonyl-[protein] + ATP = O-phospho-L-threonyl-[protein] + ADP + H(+)</text>
        <dbReference type="Rhea" id="RHEA:46608"/>
        <dbReference type="Rhea" id="RHEA-COMP:11060"/>
        <dbReference type="Rhea" id="RHEA-COMP:11605"/>
        <dbReference type="ChEBI" id="CHEBI:15378"/>
        <dbReference type="ChEBI" id="CHEBI:30013"/>
        <dbReference type="ChEBI" id="CHEBI:30616"/>
        <dbReference type="ChEBI" id="CHEBI:61977"/>
        <dbReference type="ChEBI" id="CHEBI:456216"/>
        <dbReference type="EC" id="2.7.11.1"/>
    </reaction>
    <physiologicalReaction direction="left-to-right" evidence="13">
        <dbReference type="Rhea" id="RHEA:46609"/>
    </physiologicalReaction>
</comment>
<dbReference type="PROSITE" id="PS51746">
    <property type="entry name" value="PPM_2"/>
    <property type="match status" value="1"/>
</dbReference>
<dbReference type="PROSITE" id="PS50088">
    <property type="entry name" value="ANK_REPEAT"/>
    <property type="match status" value="1"/>
</dbReference>
<organism evidence="21 22">
    <name type="scientific">Symbiodinium microadriaticum</name>
    <name type="common">Dinoflagellate</name>
    <name type="synonym">Zooxanthella microadriatica</name>
    <dbReference type="NCBI Taxonomy" id="2951"/>
    <lineage>
        <taxon>Eukaryota</taxon>
        <taxon>Sar</taxon>
        <taxon>Alveolata</taxon>
        <taxon>Dinophyceae</taxon>
        <taxon>Suessiales</taxon>
        <taxon>Symbiodiniaceae</taxon>
        <taxon>Symbiodinium</taxon>
    </lineage>
</organism>
<dbReference type="Proteomes" id="UP000186817">
    <property type="component" value="Unassembled WGS sequence"/>
</dbReference>
<evidence type="ECO:0000256" key="9">
    <source>
        <dbReference type="ARBA" id="ARBA00022840"/>
    </source>
</evidence>
<evidence type="ECO:0000256" key="14">
    <source>
        <dbReference type="ARBA" id="ARBA00048977"/>
    </source>
</evidence>
<keyword evidence="5" id="KW-0479">Metal-binding</keyword>
<evidence type="ECO:0000256" key="15">
    <source>
        <dbReference type="PROSITE-ProRule" id="PRU00023"/>
    </source>
</evidence>
<evidence type="ECO:0000256" key="10">
    <source>
        <dbReference type="ARBA" id="ARBA00022912"/>
    </source>
</evidence>
<evidence type="ECO:0000256" key="12">
    <source>
        <dbReference type="ARBA" id="ARBA00037982"/>
    </source>
</evidence>
<comment type="caution">
    <text evidence="21">The sequence shown here is derived from an EMBL/GenBank/DDBJ whole genome shotgun (WGS) entry which is preliminary data.</text>
</comment>
<dbReference type="InterPro" id="IPR000222">
    <property type="entry name" value="PP2C_BS"/>
</dbReference>
<feature type="compositionally biased region" description="Low complexity" evidence="18">
    <location>
        <begin position="456"/>
        <end position="470"/>
    </location>
</feature>
<dbReference type="PROSITE" id="PS00108">
    <property type="entry name" value="PROTEIN_KINASE_ST"/>
    <property type="match status" value="1"/>
</dbReference>
<dbReference type="InterPro" id="IPR000719">
    <property type="entry name" value="Prot_kinase_dom"/>
</dbReference>
<reference evidence="21 22" key="1">
    <citation type="submission" date="2016-02" db="EMBL/GenBank/DDBJ databases">
        <title>Genome analysis of coral dinoflagellate symbionts highlights evolutionary adaptations to a symbiotic lifestyle.</title>
        <authorList>
            <person name="Aranda M."/>
            <person name="Li Y."/>
            <person name="Liew Y.J."/>
            <person name="Baumgarten S."/>
            <person name="Simakov O."/>
            <person name="Wilson M."/>
            <person name="Piel J."/>
            <person name="Ashoor H."/>
            <person name="Bougouffa S."/>
            <person name="Bajic V.B."/>
            <person name="Ryu T."/>
            <person name="Ravasi T."/>
            <person name="Bayer T."/>
            <person name="Micklem G."/>
            <person name="Kim H."/>
            <person name="Bhak J."/>
            <person name="Lajeunesse T.C."/>
            <person name="Voolstra C.R."/>
        </authorList>
    </citation>
    <scope>NUCLEOTIDE SEQUENCE [LARGE SCALE GENOMIC DNA]</scope>
    <source>
        <strain evidence="21 22">CCMP2467</strain>
    </source>
</reference>
<dbReference type="InterPro" id="IPR017441">
    <property type="entry name" value="Protein_kinase_ATP_BS"/>
</dbReference>
<dbReference type="SUPFAM" id="SSF81606">
    <property type="entry name" value="PP2C-like"/>
    <property type="match status" value="1"/>
</dbReference>
<dbReference type="SMART" id="SM00220">
    <property type="entry name" value="S_TKc"/>
    <property type="match status" value="1"/>
</dbReference>
<keyword evidence="3" id="KW-0723">Serine/threonine-protein kinase</keyword>